<reference evidence="1" key="2">
    <citation type="journal article" date="2022" name="New Phytol.">
        <title>Evolutionary transition to the ectomycorrhizal habit in the genomes of a hyperdiverse lineage of mushroom-forming fungi.</title>
        <authorList>
            <person name="Looney B."/>
            <person name="Miyauchi S."/>
            <person name="Morin E."/>
            <person name="Drula E."/>
            <person name="Courty P.E."/>
            <person name="Kohler A."/>
            <person name="Kuo A."/>
            <person name="LaButti K."/>
            <person name="Pangilinan J."/>
            <person name="Lipzen A."/>
            <person name="Riley R."/>
            <person name="Andreopoulos W."/>
            <person name="He G."/>
            <person name="Johnson J."/>
            <person name="Nolan M."/>
            <person name="Tritt A."/>
            <person name="Barry K.W."/>
            <person name="Grigoriev I.V."/>
            <person name="Nagy L.G."/>
            <person name="Hibbett D."/>
            <person name="Henrissat B."/>
            <person name="Matheny P.B."/>
            <person name="Labbe J."/>
            <person name="Martin F.M."/>
        </authorList>
    </citation>
    <scope>NUCLEOTIDE SEQUENCE</scope>
    <source>
        <strain evidence="1">FP105234-sp</strain>
    </source>
</reference>
<proteinExistence type="predicted"/>
<dbReference type="EMBL" id="MU275885">
    <property type="protein sequence ID" value="KAI0048529.1"/>
    <property type="molecule type" value="Genomic_DNA"/>
</dbReference>
<accession>A0ACB8RWC7</accession>
<gene>
    <name evidence="1" type="ORF">FA95DRAFT_1595075</name>
</gene>
<comment type="caution">
    <text evidence="1">The sequence shown here is derived from an EMBL/GenBank/DDBJ whole genome shotgun (WGS) entry which is preliminary data.</text>
</comment>
<reference evidence="1" key="1">
    <citation type="submission" date="2021-02" db="EMBL/GenBank/DDBJ databases">
        <authorList>
            <consortium name="DOE Joint Genome Institute"/>
            <person name="Ahrendt S."/>
            <person name="Looney B.P."/>
            <person name="Miyauchi S."/>
            <person name="Morin E."/>
            <person name="Drula E."/>
            <person name="Courty P.E."/>
            <person name="Chicoki N."/>
            <person name="Fauchery L."/>
            <person name="Kohler A."/>
            <person name="Kuo A."/>
            <person name="Labutti K."/>
            <person name="Pangilinan J."/>
            <person name="Lipzen A."/>
            <person name="Riley R."/>
            <person name="Andreopoulos W."/>
            <person name="He G."/>
            <person name="Johnson J."/>
            <person name="Barry K.W."/>
            <person name="Grigoriev I.V."/>
            <person name="Nagy L."/>
            <person name="Hibbett D."/>
            <person name="Henrissat B."/>
            <person name="Matheny P.B."/>
            <person name="Labbe J."/>
            <person name="Martin F."/>
        </authorList>
    </citation>
    <scope>NUCLEOTIDE SEQUENCE</scope>
    <source>
        <strain evidence="1">FP105234-sp</strain>
    </source>
</reference>
<name>A0ACB8RWC7_9AGAM</name>
<protein>
    <submittedName>
        <fullName evidence="1">Uncharacterized protein</fullName>
    </submittedName>
</protein>
<keyword evidence="2" id="KW-1185">Reference proteome</keyword>
<evidence type="ECO:0000313" key="2">
    <source>
        <dbReference type="Proteomes" id="UP000814033"/>
    </source>
</evidence>
<organism evidence="1 2">
    <name type="scientific">Auriscalpium vulgare</name>
    <dbReference type="NCBI Taxonomy" id="40419"/>
    <lineage>
        <taxon>Eukaryota</taxon>
        <taxon>Fungi</taxon>
        <taxon>Dikarya</taxon>
        <taxon>Basidiomycota</taxon>
        <taxon>Agaricomycotina</taxon>
        <taxon>Agaricomycetes</taxon>
        <taxon>Russulales</taxon>
        <taxon>Auriscalpiaceae</taxon>
        <taxon>Auriscalpium</taxon>
    </lineage>
</organism>
<sequence length="297" mass="32323">MSSVKSQRLPQPPSRESSETRVQRRPPHVVIERPESYASFTSTSSSSSSSSSSLPSYRSSVLDISSEAASNRRRPLPQPPVPNSPTPSYTSTAGSTSSGSRSSHETVPRSSSISSSMVPERRDSRHALTRMNSATSMYSASLRPLPKTPSSAPARLEVPKSTGHSRSMSSPPVSPISPADSFVSFILPQKPADVKDVRRKNLSKLRRHLGQSVPADLVLPPPELSDESDSDVDTIGGGGLSFATLSELSEAISPHLPNPPDRESIKRASRRWLREKKGMRWEEENYDAILQSLRALK</sequence>
<evidence type="ECO:0000313" key="1">
    <source>
        <dbReference type="EMBL" id="KAI0048529.1"/>
    </source>
</evidence>
<dbReference type="Proteomes" id="UP000814033">
    <property type="component" value="Unassembled WGS sequence"/>
</dbReference>